<evidence type="ECO:0000256" key="2">
    <source>
        <dbReference type="ARBA" id="ARBA00008610"/>
    </source>
</evidence>
<proteinExistence type="inferred from homology"/>
<dbReference type="GO" id="GO:0005886">
    <property type="term" value="C:plasma membrane"/>
    <property type="evidence" value="ECO:0007669"/>
    <property type="project" value="UniProtKB-SubCell"/>
</dbReference>
<comment type="similarity">
    <text evidence="2">Belongs to the BMP lipoprotein family.</text>
</comment>
<evidence type="ECO:0000256" key="7">
    <source>
        <dbReference type="SAM" id="Phobius"/>
    </source>
</evidence>
<dbReference type="Pfam" id="PF02608">
    <property type="entry name" value="Bmp"/>
    <property type="match status" value="1"/>
</dbReference>
<evidence type="ECO:0000256" key="4">
    <source>
        <dbReference type="ARBA" id="ARBA00022729"/>
    </source>
</evidence>
<dbReference type="Proteomes" id="UP000285456">
    <property type="component" value="Unassembled WGS sequence"/>
</dbReference>
<dbReference type="AlphaFoldDB" id="A0A417YMB0"/>
<keyword evidence="7" id="KW-0812">Transmembrane</keyword>
<evidence type="ECO:0000313" key="10">
    <source>
        <dbReference type="Proteomes" id="UP000285456"/>
    </source>
</evidence>
<sequence>MWQNGGRTLRNIKIILLFVASASILSGCSYFNTGQIQNVGLLVDTAIDENAWSEKGYKGLSLIEERFDVQVYYKENITTEEEINEAIDEFVQDGVNLIFGHSNMYGDYFIDIAELYPDVHFVYVNGGESSENVTSLNFNSHAMGFFAGMVAGEMTTTNEIGVIAAFSWQPEAEGFYEGVKYQNPNAHIRVNYTNSWTNTDIATGIYKTMQQNGVDIVYPIGDSYSEEVIRKAAEDQNYAIGYITDQLSIAPNTVLTSTIQHVDELYEKTAEQFNEGKLAGELITLDFNDEFITLGEFNEAIPEAFQEELHDLIKEYKETGLLPNEH</sequence>
<dbReference type="PANTHER" id="PTHR34296">
    <property type="entry name" value="TRANSCRIPTIONAL ACTIVATOR PROTEIN MED"/>
    <property type="match status" value="1"/>
</dbReference>
<organism evidence="9 10">
    <name type="scientific">Oceanobacillus profundus</name>
    <dbReference type="NCBI Taxonomy" id="372463"/>
    <lineage>
        <taxon>Bacteria</taxon>
        <taxon>Bacillati</taxon>
        <taxon>Bacillota</taxon>
        <taxon>Bacilli</taxon>
        <taxon>Bacillales</taxon>
        <taxon>Bacillaceae</taxon>
        <taxon>Oceanobacillus</taxon>
    </lineage>
</organism>
<dbReference type="PANTHER" id="PTHR34296:SF2">
    <property type="entry name" value="ABC TRANSPORTER GUANOSINE-BINDING PROTEIN NUPN"/>
    <property type="match status" value="1"/>
</dbReference>
<evidence type="ECO:0000256" key="5">
    <source>
        <dbReference type="ARBA" id="ARBA00023136"/>
    </source>
</evidence>
<accession>A0A417YMB0</accession>
<dbReference type="PROSITE" id="PS51257">
    <property type="entry name" value="PROKAR_LIPOPROTEIN"/>
    <property type="match status" value="1"/>
</dbReference>
<keyword evidence="5 7" id="KW-0472">Membrane</keyword>
<evidence type="ECO:0000259" key="8">
    <source>
        <dbReference type="Pfam" id="PF02608"/>
    </source>
</evidence>
<name>A0A417YMB0_9BACI</name>
<dbReference type="InterPro" id="IPR050957">
    <property type="entry name" value="BMP_lipoprotein"/>
</dbReference>
<comment type="subcellular location">
    <subcellularLocation>
        <location evidence="1">Cell membrane</location>
        <topology evidence="1">Lipid-anchor</topology>
    </subcellularLocation>
</comment>
<reference evidence="9 10" key="1">
    <citation type="journal article" date="2007" name="Int. J. Syst. Evol. Microbiol.">
        <title>Oceanobacillus profundus sp. nov., isolated from a deep-sea sediment core.</title>
        <authorList>
            <person name="Kim Y.G."/>
            <person name="Choi D.H."/>
            <person name="Hyun S."/>
            <person name="Cho B.C."/>
        </authorList>
    </citation>
    <scope>NUCLEOTIDE SEQUENCE [LARGE SCALE GENOMIC DNA]</scope>
    <source>
        <strain evidence="9 10">DSM 18246</strain>
    </source>
</reference>
<dbReference type="InterPro" id="IPR003760">
    <property type="entry name" value="PnrA-like"/>
</dbReference>
<protein>
    <submittedName>
        <fullName evidence="9">BMP family ABC transporter substrate-binding protein</fullName>
    </submittedName>
</protein>
<evidence type="ECO:0000256" key="1">
    <source>
        <dbReference type="ARBA" id="ARBA00004193"/>
    </source>
</evidence>
<feature type="domain" description="ABC transporter substrate-binding protein PnrA-like" evidence="8">
    <location>
        <begin position="36"/>
        <end position="323"/>
    </location>
</feature>
<evidence type="ECO:0000256" key="6">
    <source>
        <dbReference type="ARBA" id="ARBA00023288"/>
    </source>
</evidence>
<keyword evidence="4" id="KW-0732">Signal</keyword>
<dbReference type="OrthoDB" id="2556857at2"/>
<evidence type="ECO:0000313" key="9">
    <source>
        <dbReference type="EMBL" id="RHW34636.1"/>
    </source>
</evidence>
<feature type="transmembrane region" description="Helical" evidence="7">
    <location>
        <begin position="12"/>
        <end position="32"/>
    </location>
</feature>
<dbReference type="InterPro" id="IPR028082">
    <property type="entry name" value="Peripla_BP_I"/>
</dbReference>
<keyword evidence="10" id="KW-1185">Reference proteome</keyword>
<dbReference type="Gene3D" id="3.40.50.2300">
    <property type="match status" value="2"/>
</dbReference>
<evidence type="ECO:0000256" key="3">
    <source>
        <dbReference type="ARBA" id="ARBA00022475"/>
    </source>
</evidence>
<dbReference type="EMBL" id="QWEH01000002">
    <property type="protein sequence ID" value="RHW34636.1"/>
    <property type="molecule type" value="Genomic_DNA"/>
</dbReference>
<keyword evidence="3" id="KW-1003">Cell membrane</keyword>
<keyword evidence="6" id="KW-0449">Lipoprotein</keyword>
<keyword evidence="7" id="KW-1133">Transmembrane helix</keyword>
<dbReference type="SUPFAM" id="SSF53822">
    <property type="entry name" value="Periplasmic binding protein-like I"/>
    <property type="match status" value="1"/>
</dbReference>
<comment type="caution">
    <text evidence="9">The sequence shown here is derived from an EMBL/GenBank/DDBJ whole genome shotgun (WGS) entry which is preliminary data.</text>
</comment>
<gene>
    <name evidence="9" type="ORF">D1B32_04495</name>
</gene>